<name>A0ABV7H0Q4_9BURK</name>
<keyword evidence="5 6" id="KW-0472">Membrane</keyword>
<dbReference type="InterPro" id="IPR007816">
    <property type="entry name" value="ResB-like_domain"/>
</dbReference>
<dbReference type="EMBL" id="JBHRTI010000004">
    <property type="protein sequence ID" value="MFC3147494.1"/>
    <property type="molecule type" value="Genomic_DNA"/>
</dbReference>
<evidence type="ECO:0000256" key="1">
    <source>
        <dbReference type="ARBA" id="ARBA00004141"/>
    </source>
</evidence>
<dbReference type="Pfam" id="PF05140">
    <property type="entry name" value="ResB"/>
    <property type="match status" value="1"/>
</dbReference>
<feature type="transmembrane region" description="Helical" evidence="6">
    <location>
        <begin position="176"/>
        <end position="194"/>
    </location>
</feature>
<dbReference type="RefSeq" id="WP_377302655.1">
    <property type="nucleotide sequence ID" value="NZ_CP180191.1"/>
</dbReference>
<comment type="caution">
    <text evidence="8">The sequence shown here is derived from an EMBL/GenBank/DDBJ whole genome shotgun (WGS) entry which is preliminary data.</text>
</comment>
<organism evidence="8 9">
    <name type="scientific">Piscinibacterium candidicorallinum</name>
    <dbReference type="NCBI Taxonomy" id="1793872"/>
    <lineage>
        <taxon>Bacteria</taxon>
        <taxon>Pseudomonadati</taxon>
        <taxon>Pseudomonadota</taxon>
        <taxon>Betaproteobacteria</taxon>
        <taxon>Burkholderiales</taxon>
        <taxon>Piscinibacterium</taxon>
    </lineage>
</organism>
<evidence type="ECO:0000256" key="2">
    <source>
        <dbReference type="ARBA" id="ARBA00022692"/>
    </source>
</evidence>
<evidence type="ECO:0000313" key="9">
    <source>
        <dbReference type="Proteomes" id="UP001595556"/>
    </source>
</evidence>
<evidence type="ECO:0000256" key="3">
    <source>
        <dbReference type="ARBA" id="ARBA00022748"/>
    </source>
</evidence>
<dbReference type="PANTHER" id="PTHR31566:SF0">
    <property type="entry name" value="CYTOCHROME C BIOGENESIS PROTEIN CCS1, CHLOROPLASTIC"/>
    <property type="match status" value="1"/>
</dbReference>
<evidence type="ECO:0000313" key="8">
    <source>
        <dbReference type="EMBL" id="MFC3147494.1"/>
    </source>
</evidence>
<evidence type="ECO:0000256" key="5">
    <source>
        <dbReference type="ARBA" id="ARBA00023136"/>
    </source>
</evidence>
<feature type="transmembrane region" description="Helical" evidence="6">
    <location>
        <begin position="638"/>
        <end position="657"/>
    </location>
</feature>
<proteinExistence type="predicted"/>
<sequence>MSISTTGIQLDRGPGWVREAVELISSMRFAISLLTLISIASVIGTVVKQNEPAVNYVNQFGPFWAEVFTKMGITSIYNAPWFIVIMAFLVTSTTLCILRNAPRMLGDMRDFKERVAEKSFAAFSHKGDTTLALDRAQANGEFQKLLVAEGYTAKATSSADGASTRYAARKGTSNRLGYILAHASIVLICVGGLLDSAVPMHVQAWLGGKEPLRENMFLKDVPPTGRFEDDTVSYRGNILIPEGKRASHSILSYRDGTLVQQLPFELELNRFIVEYHATGQPKMFASEVIVRDPDGSSFPFRIEVNKPLIHKGVAVYQSSFDDGGSRLKLKGFPLIGGRDYNFPLEGEVGTSTSLTNASESQAYTVEFSGFRAINVENMARANGMPENSELVERRFRETVAAAAGSAAAKEAHNFRNVGPSFSYKLRDQAGQAREYNMYMVPVELEGQRVFLAGMRENPNDQFRYIRFPADENMELTGYMRLRAALNDSTLRAQAADKFATQALPTDGDATQRVQLRDSALRGLELYAGNGLYGAQAQGGYAAIARFLEQNVPEAERERAADVIMKVLAGTVQLINDMARERAGLPPLQQTAENALFLQSAMNAYSDTVFFGAPILLQLSEFTQVQASVFQTTRAPGKYLVYLGSLLLVLGVFAMFYVRERRLWAVIEPDPQQPGTSRIRFAVQARKRTLDFDAEFDRLKAAVARLGGT</sequence>
<keyword evidence="3" id="KW-0201">Cytochrome c-type biogenesis</keyword>
<gene>
    <name evidence="8" type="ORF">ACFOEN_07555</name>
</gene>
<feature type="transmembrane region" description="Helical" evidence="6">
    <location>
        <begin position="29"/>
        <end position="47"/>
    </location>
</feature>
<keyword evidence="9" id="KW-1185">Reference proteome</keyword>
<evidence type="ECO:0000259" key="7">
    <source>
        <dbReference type="Pfam" id="PF05140"/>
    </source>
</evidence>
<reference evidence="9" key="1">
    <citation type="journal article" date="2019" name="Int. J. Syst. Evol. Microbiol.">
        <title>The Global Catalogue of Microorganisms (GCM) 10K type strain sequencing project: providing services to taxonomists for standard genome sequencing and annotation.</title>
        <authorList>
            <consortium name="The Broad Institute Genomics Platform"/>
            <consortium name="The Broad Institute Genome Sequencing Center for Infectious Disease"/>
            <person name="Wu L."/>
            <person name="Ma J."/>
        </authorList>
    </citation>
    <scope>NUCLEOTIDE SEQUENCE [LARGE SCALE GENOMIC DNA]</scope>
    <source>
        <strain evidence="9">KCTC 52168</strain>
    </source>
</reference>
<dbReference type="Proteomes" id="UP001595556">
    <property type="component" value="Unassembled WGS sequence"/>
</dbReference>
<comment type="subcellular location">
    <subcellularLocation>
        <location evidence="1">Membrane</location>
        <topology evidence="1">Multi-pass membrane protein</topology>
    </subcellularLocation>
</comment>
<dbReference type="InterPro" id="IPR023494">
    <property type="entry name" value="Cyt_c_bgen_Ccs1/CcsB/ResB"/>
</dbReference>
<keyword evidence="4 6" id="KW-1133">Transmembrane helix</keyword>
<keyword evidence="2 6" id="KW-0812">Transmembrane</keyword>
<feature type="domain" description="ResB-like" evidence="7">
    <location>
        <begin position="27"/>
        <end position="696"/>
    </location>
</feature>
<feature type="transmembrane region" description="Helical" evidence="6">
    <location>
        <begin position="79"/>
        <end position="98"/>
    </location>
</feature>
<protein>
    <submittedName>
        <fullName evidence="8">Cytochrome c biogenesis protein ResB</fullName>
    </submittedName>
</protein>
<accession>A0ABV7H0Q4</accession>
<evidence type="ECO:0000256" key="6">
    <source>
        <dbReference type="SAM" id="Phobius"/>
    </source>
</evidence>
<dbReference type="PANTHER" id="PTHR31566">
    <property type="entry name" value="CYTOCHROME C BIOGENESIS PROTEIN CCS1, CHLOROPLASTIC"/>
    <property type="match status" value="1"/>
</dbReference>
<evidence type="ECO:0000256" key="4">
    <source>
        <dbReference type="ARBA" id="ARBA00022989"/>
    </source>
</evidence>